<feature type="chain" id="PRO_5040483863" evidence="1">
    <location>
        <begin position="21"/>
        <end position="238"/>
    </location>
</feature>
<organism evidence="2 3">
    <name type="scientific">Tothia fuscella</name>
    <dbReference type="NCBI Taxonomy" id="1048955"/>
    <lineage>
        <taxon>Eukaryota</taxon>
        <taxon>Fungi</taxon>
        <taxon>Dikarya</taxon>
        <taxon>Ascomycota</taxon>
        <taxon>Pezizomycotina</taxon>
        <taxon>Dothideomycetes</taxon>
        <taxon>Pleosporomycetidae</taxon>
        <taxon>Venturiales</taxon>
        <taxon>Cylindrosympodiaceae</taxon>
        <taxon>Tothia</taxon>
    </lineage>
</organism>
<protein>
    <submittedName>
        <fullName evidence="2">Uncharacterized protein</fullName>
    </submittedName>
</protein>
<reference evidence="2" key="1">
    <citation type="journal article" date="2020" name="Stud. Mycol.">
        <title>101 Dothideomycetes genomes: a test case for predicting lifestyles and emergence of pathogens.</title>
        <authorList>
            <person name="Haridas S."/>
            <person name="Albert R."/>
            <person name="Binder M."/>
            <person name="Bloem J."/>
            <person name="Labutti K."/>
            <person name="Salamov A."/>
            <person name="Andreopoulos B."/>
            <person name="Baker S."/>
            <person name="Barry K."/>
            <person name="Bills G."/>
            <person name="Bluhm B."/>
            <person name="Cannon C."/>
            <person name="Castanera R."/>
            <person name="Culley D."/>
            <person name="Daum C."/>
            <person name="Ezra D."/>
            <person name="Gonzalez J."/>
            <person name="Henrissat B."/>
            <person name="Kuo A."/>
            <person name="Liang C."/>
            <person name="Lipzen A."/>
            <person name="Lutzoni F."/>
            <person name="Magnuson J."/>
            <person name="Mondo S."/>
            <person name="Nolan M."/>
            <person name="Ohm R."/>
            <person name="Pangilinan J."/>
            <person name="Park H.-J."/>
            <person name="Ramirez L."/>
            <person name="Alfaro M."/>
            <person name="Sun H."/>
            <person name="Tritt A."/>
            <person name="Yoshinaga Y."/>
            <person name="Zwiers L.-H."/>
            <person name="Turgeon B."/>
            <person name="Goodwin S."/>
            <person name="Spatafora J."/>
            <person name="Crous P."/>
            <person name="Grigoriev I."/>
        </authorList>
    </citation>
    <scope>NUCLEOTIDE SEQUENCE</scope>
    <source>
        <strain evidence="2">CBS 130266</strain>
    </source>
</reference>
<feature type="signal peptide" evidence="1">
    <location>
        <begin position="1"/>
        <end position="20"/>
    </location>
</feature>
<proteinExistence type="predicted"/>
<accession>A0A9P4P2B7</accession>
<keyword evidence="1" id="KW-0732">Signal</keyword>
<evidence type="ECO:0000313" key="3">
    <source>
        <dbReference type="Proteomes" id="UP000800235"/>
    </source>
</evidence>
<keyword evidence="3" id="KW-1185">Reference proteome</keyword>
<dbReference type="Proteomes" id="UP000800235">
    <property type="component" value="Unassembled WGS sequence"/>
</dbReference>
<comment type="caution">
    <text evidence="2">The sequence shown here is derived from an EMBL/GenBank/DDBJ whole genome shotgun (WGS) entry which is preliminary data.</text>
</comment>
<evidence type="ECO:0000313" key="2">
    <source>
        <dbReference type="EMBL" id="KAF2435957.1"/>
    </source>
</evidence>
<name>A0A9P4P2B7_9PEZI</name>
<dbReference type="AlphaFoldDB" id="A0A9P4P2B7"/>
<dbReference type="EMBL" id="MU007012">
    <property type="protein sequence ID" value="KAF2435957.1"/>
    <property type="molecule type" value="Genomic_DNA"/>
</dbReference>
<evidence type="ECO:0000256" key="1">
    <source>
        <dbReference type="SAM" id="SignalP"/>
    </source>
</evidence>
<gene>
    <name evidence="2" type="ORF">EJ08DRAFT_296835</name>
</gene>
<dbReference type="OrthoDB" id="3877279at2759"/>
<sequence>MRMILSCTLLHMSLFQTCLPLRCRLRLLRLRQLSCQTECLASLVMPSQQLSRLVPQKASRHRPAPALIATYLARAQLPESTVALAACVLDTLSSRFVRAWQRECERVKTCHQSNWSICSSITKSELIVLAALAVASSFLDDVRGEPKWWANFVANGEVEVREVDATVRCIFKDLDYDLCSFTAEEVEGMRLELYGPVNAAARQFAKQHMLARLDVDFSGRDLGIITPEKTPLEVDWET</sequence>